<dbReference type="InterPro" id="IPR012910">
    <property type="entry name" value="Plug_dom"/>
</dbReference>
<dbReference type="NCBIfam" id="TIGR01783">
    <property type="entry name" value="TonB-siderophor"/>
    <property type="match status" value="1"/>
</dbReference>
<evidence type="ECO:0000256" key="12">
    <source>
        <dbReference type="SAM" id="MobiDB-lite"/>
    </source>
</evidence>
<dbReference type="EMBL" id="CP011371">
    <property type="protein sequence ID" value="AKJ29740.1"/>
    <property type="molecule type" value="Genomic_DNA"/>
</dbReference>
<evidence type="ECO:0000256" key="10">
    <source>
        <dbReference type="PROSITE-ProRule" id="PRU01360"/>
    </source>
</evidence>
<evidence type="ECO:0000313" key="16">
    <source>
        <dbReference type="Proteomes" id="UP000035352"/>
    </source>
</evidence>
<feature type="compositionally biased region" description="Polar residues" evidence="12">
    <location>
        <begin position="43"/>
        <end position="52"/>
    </location>
</feature>
<sequence>MLTLQAGASAQSVRADEAATASLPAVRVGGKRSDESSEHTDRYGSTATTAGSKTPVKPRELPQSVTVITRQRIEDQNLVSLEDAMRKTPGALVLNNDPGRGSVFVRGFELDTYLVDGLPAPLSSIYGTQPDLALFDRVEVLRGPSGLYAGTGEPGGTVNLARKRALARFGGSASLSYGSWHNRRVEADVTGALDAAGRVRGRVVVAEQARDSWTDVTDSQQRVAYGTLEFDLAPATTLSLALTRQERETTPFNGLPTEANGRLADVRRSTFIGADWNRFDSDATEAYAELEHRFDDGGHARVSMRHADRNVDFTYAYAGSPIGPSGSVAQLAVIGRRLWERSLAVDAHVARPFDLFGRRHEWVAGVDHRRYDQKTHANGNTNIAGPFPLVGFDPDIVEPVVPLTQRTRVEPEQTGLYGQLRLKPRADLSVIMGSRVSRYKSETTQLATGVVSARTQVDSEWTPYAGLVYDLTPHWSFYASATDVFQPQTATGPNGEVLDPREGRQFETGLKGEWFDGRLNVSAALFRLRDDKRAVAVQGTSFSTASGEVQVQGLELEASGTVRPGWEVAGGYAYTETEHLDGSPTQVGQVFSTWTPRHTLTLWTRYRPTDARLQGLQVGGGVRAVSDYHSQSGALRIEQGGHAVFDAQVGYRWPTGLELALTVQNLFDRRYYARVGGTSVFNYYGEPRSALLKATYRF</sequence>
<proteinExistence type="inferred from homology"/>
<evidence type="ECO:0000313" key="15">
    <source>
        <dbReference type="EMBL" id="AKJ29740.1"/>
    </source>
</evidence>
<accession>A0A0G3BT91</accession>
<evidence type="ECO:0000256" key="5">
    <source>
        <dbReference type="ARBA" id="ARBA00022692"/>
    </source>
</evidence>
<evidence type="ECO:0000256" key="11">
    <source>
        <dbReference type="RuleBase" id="RU003357"/>
    </source>
</evidence>
<keyword evidence="3 10" id="KW-0813">Transport</keyword>
<evidence type="ECO:0000256" key="7">
    <source>
        <dbReference type="ARBA" id="ARBA00023136"/>
    </source>
</evidence>
<dbReference type="Gene3D" id="2.40.170.20">
    <property type="entry name" value="TonB-dependent receptor, beta-barrel domain"/>
    <property type="match status" value="1"/>
</dbReference>
<dbReference type="GO" id="GO:0015344">
    <property type="term" value="F:siderophore uptake transmembrane transporter activity"/>
    <property type="evidence" value="ECO:0007669"/>
    <property type="project" value="TreeGrafter"/>
</dbReference>
<keyword evidence="5 10" id="KW-0812">Transmembrane</keyword>
<dbReference type="Pfam" id="PF07715">
    <property type="entry name" value="Plug"/>
    <property type="match status" value="1"/>
</dbReference>
<evidence type="ECO:0000256" key="8">
    <source>
        <dbReference type="ARBA" id="ARBA00023170"/>
    </source>
</evidence>
<feature type="compositionally biased region" description="Polar residues" evidence="12">
    <location>
        <begin position="1"/>
        <end position="12"/>
    </location>
</feature>
<name>A0A0G3BT91_9BURK</name>
<dbReference type="SUPFAM" id="SSF56935">
    <property type="entry name" value="Porins"/>
    <property type="match status" value="1"/>
</dbReference>
<comment type="similarity">
    <text evidence="2 10 11">Belongs to the TonB-dependent receptor family.</text>
</comment>
<comment type="subcellular location">
    <subcellularLocation>
        <location evidence="1 10">Cell outer membrane</location>
        <topology evidence="1 10">Multi-pass membrane protein</topology>
    </subcellularLocation>
</comment>
<dbReference type="InterPro" id="IPR000531">
    <property type="entry name" value="Beta-barrel_TonB"/>
</dbReference>
<feature type="domain" description="TonB-dependent receptor plug" evidence="14">
    <location>
        <begin position="58"/>
        <end position="157"/>
    </location>
</feature>
<evidence type="ECO:0000256" key="2">
    <source>
        <dbReference type="ARBA" id="ARBA00009810"/>
    </source>
</evidence>
<dbReference type="CDD" id="cd01347">
    <property type="entry name" value="ligand_gated_channel"/>
    <property type="match status" value="1"/>
</dbReference>
<gene>
    <name evidence="15" type="ORF">AAW51_3049</name>
</gene>
<dbReference type="Proteomes" id="UP000035352">
    <property type="component" value="Chromosome"/>
</dbReference>
<dbReference type="PROSITE" id="PS52016">
    <property type="entry name" value="TONB_DEPENDENT_REC_3"/>
    <property type="match status" value="1"/>
</dbReference>
<keyword evidence="4 10" id="KW-1134">Transmembrane beta strand</keyword>
<evidence type="ECO:0000259" key="13">
    <source>
        <dbReference type="Pfam" id="PF00593"/>
    </source>
</evidence>
<dbReference type="Gene3D" id="2.170.130.10">
    <property type="entry name" value="TonB-dependent receptor, plug domain"/>
    <property type="match status" value="1"/>
</dbReference>
<evidence type="ECO:0000256" key="4">
    <source>
        <dbReference type="ARBA" id="ARBA00022452"/>
    </source>
</evidence>
<dbReference type="GO" id="GO:0009279">
    <property type="term" value="C:cell outer membrane"/>
    <property type="evidence" value="ECO:0007669"/>
    <property type="project" value="UniProtKB-SubCell"/>
</dbReference>
<evidence type="ECO:0000256" key="1">
    <source>
        <dbReference type="ARBA" id="ARBA00004571"/>
    </source>
</evidence>
<dbReference type="InterPro" id="IPR037066">
    <property type="entry name" value="Plug_dom_sf"/>
</dbReference>
<dbReference type="GO" id="GO:0015891">
    <property type="term" value="P:siderophore transport"/>
    <property type="evidence" value="ECO:0007669"/>
    <property type="project" value="InterPro"/>
</dbReference>
<protein>
    <submittedName>
        <fullName evidence="15">Outer-membrane receptor for ferric coprogen and ferric-rhodotorulic acid</fullName>
    </submittedName>
</protein>
<feature type="compositionally biased region" description="Basic and acidic residues" evidence="12">
    <location>
        <begin position="31"/>
        <end position="42"/>
    </location>
</feature>
<dbReference type="PATRIC" id="fig|413882.6.peg.3183"/>
<dbReference type="InterPro" id="IPR010105">
    <property type="entry name" value="TonB_sidphr_rcpt"/>
</dbReference>
<evidence type="ECO:0000256" key="6">
    <source>
        <dbReference type="ARBA" id="ARBA00023077"/>
    </source>
</evidence>
<dbReference type="GO" id="GO:0038023">
    <property type="term" value="F:signaling receptor activity"/>
    <property type="evidence" value="ECO:0007669"/>
    <property type="project" value="InterPro"/>
</dbReference>
<dbReference type="PANTHER" id="PTHR32552:SF74">
    <property type="entry name" value="HYDROXAMATE SIDEROPHORE RECEPTOR FHUE"/>
    <property type="match status" value="1"/>
</dbReference>
<reference evidence="15 16" key="1">
    <citation type="submission" date="2015-05" db="EMBL/GenBank/DDBJ databases">
        <authorList>
            <person name="Tang B."/>
            <person name="Yu Y."/>
        </authorList>
    </citation>
    <scope>NUCLEOTIDE SEQUENCE [LARGE SCALE GENOMIC DNA]</scope>
    <source>
        <strain evidence="15 16">DSM 7029</strain>
    </source>
</reference>
<feature type="domain" description="TonB-dependent receptor-like beta-barrel" evidence="13">
    <location>
        <begin position="264"/>
        <end position="666"/>
    </location>
</feature>
<evidence type="ECO:0000256" key="3">
    <source>
        <dbReference type="ARBA" id="ARBA00022448"/>
    </source>
</evidence>
<dbReference type="InterPro" id="IPR036942">
    <property type="entry name" value="Beta-barrel_TonB_sf"/>
</dbReference>
<dbReference type="Pfam" id="PF00593">
    <property type="entry name" value="TonB_dep_Rec_b-barrel"/>
    <property type="match status" value="1"/>
</dbReference>
<evidence type="ECO:0000256" key="9">
    <source>
        <dbReference type="ARBA" id="ARBA00023237"/>
    </source>
</evidence>
<keyword evidence="9 10" id="KW-0998">Cell outer membrane</keyword>
<evidence type="ECO:0000259" key="14">
    <source>
        <dbReference type="Pfam" id="PF07715"/>
    </source>
</evidence>
<dbReference type="PANTHER" id="PTHR32552">
    <property type="entry name" value="FERRICHROME IRON RECEPTOR-RELATED"/>
    <property type="match status" value="1"/>
</dbReference>
<dbReference type="InterPro" id="IPR039426">
    <property type="entry name" value="TonB-dep_rcpt-like"/>
</dbReference>
<dbReference type="AlphaFoldDB" id="A0A0G3BT91"/>
<keyword evidence="16" id="KW-1185">Reference proteome</keyword>
<dbReference type="STRING" id="413882.AAW51_3049"/>
<keyword evidence="7 10" id="KW-0472">Membrane</keyword>
<organism evidence="15 16">
    <name type="scientific">Caldimonas brevitalea</name>
    <dbReference type="NCBI Taxonomy" id="413882"/>
    <lineage>
        <taxon>Bacteria</taxon>
        <taxon>Pseudomonadati</taxon>
        <taxon>Pseudomonadota</taxon>
        <taxon>Betaproteobacteria</taxon>
        <taxon>Burkholderiales</taxon>
        <taxon>Sphaerotilaceae</taxon>
        <taxon>Caldimonas</taxon>
    </lineage>
</organism>
<keyword evidence="6 11" id="KW-0798">TonB box</keyword>
<feature type="region of interest" description="Disordered" evidence="12">
    <location>
        <begin position="1"/>
        <end position="60"/>
    </location>
</feature>
<keyword evidence="8 15" id="KW-0675">Receptor</keyword>
<dbReference type="KEGG" id="pbh:AAW51_3049"/>